<dbReference type="Pfam" id="PF12551">
    <property type="entry name" value="PHBC_N"/>
    <property type="match status" value="1"/>
</dbReference>
<evidence type="ECO:0000256" key="1">
    <source>
        <dbReference type="ARBA" id="ARBA00022679"/>
    </source>
</evidence>
<feature type="domain" description="Poly-beta-hydroxybutyrate polymerase N-terminal" evidence="5">
    <location>
        <begin position="30"/>
        <end position="70"/>
    </location>
</feature>
<sequence>MFHHAMQYQHPHSARPAIPPEARARDGAAAARAFDQALLAGIARLSSGLSPVSLGLAMQDWAQHLMFQPAQALRLAAQAQAGAMDWFGASLDGLGTDDGHAPATGAPSAAPAAPAADPRFAAPAWQQWPWPGVVQAYLQAGRWWQDATRIDGMTPHHSEMVRVFAQQWLDMLSPSNLPINPEVTSTTVQQLGANLMAGARNALDDWREDHGLAALQPQDHAWQPGTDVAITPGTVVMRNRLAELIQYQPRTAEVHAEPILLVPSWIMKYYILDLSPHNSLVRWLVEQGHTVFILSWHNPTEADAGTALNDYLQLGVFDALKTIARLIPGRPVHAGGYCLGGTLLSMAAAALARAQRVRDADRLAPLASVSLLAAETDFSEPGEMGVLIDEAQVRMIEALMAQRGFLTGRQMAGSFQFLHSRELFWSTRMREYLLGERVQPNDLMAWNADVTRMPARMHSEYLRQCYLANALAEGRYEVEDQPVSLSDMRWPMFCVGTEKDHVSPWKSVYKIHRLTETALTFVLTSGGHNAGIVSEPGHPGRHYRLLTTGADAPWVAAERWVQDAPLTAGSWWEAWHAWLLQQGSGVRVEAASRQPGEGLGAAPGAYVHERHFD</sequence>
<keyword evidence="7" id="KW-1185">Reference proteome</keyword>
<dbReference type="RefSeq" id="WP_245909436.1">
    <property type="nucleotide sequence ID" value="NZ_QJJS01000005.1"/>
</dbReference>
<dbReference type="PANTHER" id="PTHR36837">
    <property type="entry name" value="POLY(3-HYDROXYALKANOATE) POLYMERASE SUBUNIT PHAC"/>
    <property type="match status" value="1"/>
</dbReference>
<dbReference type="InterPro" id="IPR051321">
    <property type="entry name" value="PHA/PHB_synthase"/>
</dbReference>
<keyword evidence="1" id="KW-0808">Transferase</keyword>
<dbReference type="EMBL" id="QJJS01000005">
    <property type="protein sequence ID" value="PXW96990.1"/>
    <property type="molecule type" value="Genomic_DNA"/>
</dbReference>
<dbReference type="InterPro" id="IPR029058">
    <property type="entry name" value="AB_hydrolase_fold"/>
</dbReference>
<feature type="region of interest" description="Disordered" evidence="3">
    <location>
        <begin position="98"/>
        <end position="117"/>
    </location>
</feature>
<feature type="domain" description="Poly-beta-hydroxybutyrate polymerase N-terminal" evidence="4">
    <location>
        <begin position="117"/>
        <end position="284"/>
    </location>
</feature>
<dbReference type="Proteomes" id="UP000247811">
    <property type="component" value="Unassembled WGS sequence"/>
</dbReference>
<organism evidence="6 7">
    <name type="scientific">Sphaerotilus hippei</name>
    <dbReference type="NCBI Taxonomy" id="744406"/>
    <lineage>
        <taxon>Bacteria</taxon>
        <taxon>Pseudomonadati</taxon>
        <taxon>Pseudomonadota</taxon>
        <taxon>Betaproteobacteria</taxon>
        <taxon>Burkholderiales</taxon>
        <taxon>Sphaerotilaceae</taxon>
        <taxon>Sphaerotilus</taxon>
    </lineage>
</organism>
<evidence type="ECO:0000313" key="6">
    <source>
        <dbReference type="EMBL" id="PXW96990.1"/>
    </source>
</evidence>
<evidence type="ECO:0000259" key="5">
    <source>
        <dbReference type="Pfam" id="PF12551"/>
    </source>
</evidence>
<dbReference type="GO" id="GO:0042619">
    <property type="term" value="P:poly-hydroxybutyrate biosynthetic process"/>
    <property type="evidence" value="ECO:0007669"/>
    <property type="project" value="InterPro"/>
</dbReference>
<gene>
    <name evidence="6" type="ORF">C7444_10587</name>
</gene>
<feature type="region of interest" description="Disordered" evidence="3">
    <location>
        <begin position="1"/>
        <end position="24"/>
    </location>
</feature>
<evidence type="ECO:0000256" key="2">
    <source>
        <dbReference type="ARBA" id="ARBA00023315"/>
    </source>
</evidence>
<evidence type="ECO:0000259" key="4">
    <source>
        <dbReference type="Pfam" id="PF07167"/>
    </source>
</evidence>
<dbReference type="InterPro" id="IPR022211">
    <property type="entry name" value="PHBC_N"/>
</dbReference>
<proteinExistence type="predicted"/>
<dbReference type="PANTHER" id="PTHR36837:SF5">
    <property type="entry name" value="POLY-3-HYDROXYBUTYRATE SYNTHASE"/>
    <property type="match status" value="1"/>
</dbReference>
<dbReference type="Gene3D" id="3.40.50.1820">
    <property type="entry name" value="alpha/beta hydrolase"/>
    <property type="match status" value="1"/>
</dbReference>
<dbReference type="SUPFAM" id="SSF53474">
    <property type="entry name" value="alpha/beta-Hydrolases"/>
    <property type="match status" value="1"/>
</dbReference>
<name>A0A318H649_9BURK</name>
<accession>A0A318H649</accession>
<dbReference type="AlphaFoldDB" id="A0A318H649"/>
<dbReference type="Pfam" id="PF07167">
    <property type="entry name" value="PhaC_N"/>
    <property type="match status" value="1"/>
</dbReference>
<reference evidence="6 7" key="1">
    <citation type="submission" date="2018-05" db="EMBL/GenBank/DDBJ databases">
        <title>Genomic Encyclopedia of Type Strains, Phase IV (KMG-IV): sequencing the most valuable type-strain genomes for metagenomic binning, comparative biology and taxonomic classification.</title>
        <authorList>
            <person name="Goeker M."/>
        </authorList>
    </citation>
    <scope>NUCLEOTIDE SEQUENCE [LARGE SCALE GENOMIC DNA]</scope>
    <source>
        <strain evidence="6 7">DSM 566</strain>
    </source>
</reference>
<dbReference type="InterPro" id="IPR010941">
    <property type="entry name" value="PhaC_N"/>
</dbReference>
<protein>
    <submittedName>
        <fullName evidence="6">Polyhydroxyalkanoate synthase</fullName>
    </submittedName>
</protein>
<evidence type="ECO:0000256" key="3">
    <source>
        <dbReference type="SAM" id="MobiDB-lite"/>
    </source>
</evidence>
<keyword evidence="2" id="KW-0012">Acyltransferase</keyword>
<feature type="compositionally biased region" description="Low complexity" evidence="3">
    <location>
        <begin position="101"/>
        <end position="117"/>
    </location>
</feature>
<evidence type="ECO:0000313" key="7">
    <source>
        <dbReference type="Proteomes" id="UP000247811"/>
    </source>
</evidence>
<dbReference type="GO" id="GO:0016746">
    <property type="term" value="F:acyltransferase activity"/>
    <property type="evidence" value="ECO:0007669"/>
    <property type="project" value="UniProtKB-KW"/>
</dbReference>
<comment type="caution">
    <text evidence="6">The sequence shown here is derived from an EMBL/GenBank/DDBJ whole genome shotgun (WGS) entry which is preliminary data.</text>
</comment>